<keyword evidence="1" id="KW-1133">Transmembrane helix</keyword>
<dbReference type="InterPro" id="IPR002656">
    <property type="entry name" value="Acyl_transf_3_dom"/>
</dbReference>
<dbReference type="GO" id="GO:0016020">
    <property type="term" value="C:membrane"/>
    <property type="evidence" value="ECO:0007669"/>
    <property type="project" value="TreeGrafter"/>
</dbReference>
<keyword evidence="1" id="KW-0472">Membrane</keyword>
<feature type="transmembrane region" description="Helical" evidence="1">
    <location>
        <begin position="21"/>
        <end position="41"/>
    </location>
</feature>
<organism evidence="3">
    <name type="scientific">Streptomyces vinaceusdrappus</name>
    <dbReference type="NCBI Taxonomy" id="67376"/>
    <lineage>
        <taxon>Bacteria</taxon>
        <taxon>Bacillati</taxon>
        <taxon>Actinomycetota</taxon>
        <taxon>Actinomycetes</taxon>
        <taxon>Kitasatosporales</taxon>
        <taxon>Streptomycetaceae</taxon>
        <taxon>Streptomyces</taxon>
        <taxon>Streptomyces rochei group</taxon>
    </lineage>
</organism>
<dbReference type="GO" id="GO:0016747">
    <property type="term" value="F:acyltransferase activity, transferring groups other than amino-acyl groups"/>
    <property type="evidence" value="ECO:0007669"/>
    <property type="project" value="InterPro"/>
</dbReference>
<dbReference type="InterPro" id="IPR050879">
    <property type="entry name" value="Acyltransferase_3"/>
</dbReference>
<keyword evidence="3" id="KW-0808">Transferase</keyword>
<accession>A0A516T9K8</accession>
<feature type="transmembrane region" description="Helical" evidence="1">
    <location>
        <begin position="101"/>
        <end position="130"/>
    </location>
</feature>
<dbReference type="PANTHER" id="PTHR23028:SF53">
    <property type="entry name" value="ACYL_TRANSF_3 DOMAIN-CONTAINING PROTEIN"/>
    <property type="match status" value="1"/>
</dbReference>
<dbReference type="PANTHER" id="PTHR23028">
    <property type="entry name" value="ACETYLTRANSFERASE"/>
    <property type="match status" value="1"/>
</dbReference>
<protein>
    <submittedName>
        <fullName evidence="3">O-acyltransferase</fullName>
    </submittedName>
</protein>
<dbReference type="Pfam" id="PF01757">
    <property type="entry name" value="Acyl_transf_3"/>
    <property type="match status" value="1"/>
</dbReference>
<dbReference type="EMBL" id="MK501817">
    <property type="protein sequence ID" value="QDQ37871.1"/>
    <property type="molecule type" value="Genomic_DNA"/>
</dbReference>
<dbReference type="GO" id="GO:0009103">
    <property type="term" value="P:lipopolysaccharide biosynthetic process"/>
    <property type="evidence" value="ECO:0007669"/>
    <property type="project" value="TreeGrafter"/>
</dbReference>
<evidence type="ECO:0000259" key="2">
    <source>
        <dbReference type="Pfam" id="PF01757"/>
    </source>
</evidence>
<keyword evidence="3" id="KW-0012">Acyltransferase</keyword>
<feature type="domain" description="Acyltransferase 3" evidence="2">
    <location>
        <begin position="19"/>
        <end position="359"/>
    </location>
</feature>
<evidence type="ECO:0000256" key="1">
    <source>
        <dbReference type="SAM" id="Phobius"/>
    </source>
</evidence>
<sequence length="391" mass="43025">MPVPRPEPSPATAQSRLPSLTGMRFLAALMVMLCHAGTSLLPRLGDPKVSWHERLIANAGPVGLSFFFVLSGFVLTWVAAPEDTRVAFWRRRLVKIFPNHLVTLAAAVVLMLYTGVAVTAANTVPTLFLVQAWIPRQDVILNFGSNTPSWSLSCELLFYLSFPWLLAAARRIRPQRLWWWLVGLVAAICVVPLLAGLLPDRPYMLGSSDPWWQVWFVYHFPVTRLLEFVLGILTALVIRSGRWIPLPFGVAAFLAAGAFTGGALLTDTYRYVAPTALPLALLIGAAATADLRRRRTGFGGRAMVRLGEISYAFYMVHFLVVSYGPIGAVHLENWTKPLSAGDAFLLTGLTLVISLVLAWLLHTFVEAPAMRRWSRRADPVTTAPPSSTALA</sequence>
<proteinExistence type="predicted"/>
<feature type="transmembrane region" description="Helical" evidence="1">
    <location>
        <begin position="245"/>
        <end position="265"/>
    </location>
</feature>
<keyword evidence="1" id="KW-0812">Transmembrane</keyword>
<reference evidence="3" key="1">
    <citation type="journal article" date="2019" name="Org. Lett.">
        <title>Discovery of Druggability-Improved Analogues by Investigation of the LL-D49194?1 Biosynthetic Pathway.</title>
        <authorList>
            <person name="Dong L."/>
            <person name="Shen Y."/>
            <person name="Hou X.-F."/>
            <person name="Li W.-J."/>
            <person name="Tang G.-L."/>
        </authorList>
    </citation>
    <scope>NUCLEOTIDE SEQUENCE</scope>
    <source>
        <strain evidence="3">NRRL15735</strain>
    </source>
</reference>
<feature type="transmembrane region" description="Helical" evidence="1">
    <location>
        <begin position="271"/>
        <end position="291"/>
    </location>
</feature>
<name>A0A516T9K8_9ACTN</name>
<dbReference type="AlphaFoldDB" id="A0A516T9K8"/>
<feature type="transmembrane region" description="Helical" evidence="1">
    <location>
        <begin position="61"/>
        <end position="80"/>
    </location>
</feature>
<feature type="transmembrane region" description="Helical" evidence="1">
    <location>
        <begin position="311"/>
        <end position="331"/>
    </location>
</feature>
<feature type="transmembrane region" description="Helical" evidence="1">
    <location>
        <begin position="218"/>
        <end position="238"/>
    </location>
</feature>
<feature type="transmembrane region" description="Helical" evidence="1">
    <location>
        <begin position="177"/>
        <end position="198"/>
    </location>
</feature>
<feature type="transmembrane region" description="Helical" evidence="1">
    <location>
        <begin position="343"/>
        <end position="365"/>
    </location>
</feature>
<evidence type="ECO:0000313" key="3">
    <source>
        <dbReference type="EMBL" id="QDQ37871.1"/>
    </source>
</evidence>